<feature type="compositionally biased region" description="Basic and acidic residues" evidence="1">
    <location>
        <begin position="226"/>
        <end position="245"/>
    </location>
</feature>
<keyword evidence="3" id="KW-1185">Reference proteome</keyword>
<accession>A0A9X3PBQ0</accession>
<dbReference type="EMBL" id="JAPZVP010000016">
    <property type="protein sequence ID" value="MDA1361794.1"/>
    <property type="molecule type" value="Genomic_DNA"/>
</dbReference>
<name>A0A9X3PBQ0_9ACTN</name>
<evidence type="ECO:0000256" key="1">
    <source>
        <dbReference type="SAM" id="MobiDB-lite"/>
    </source>
</evidence>
<dbReference type="Proteomes" id="UP001146067">
    <property type="component" value="Unassembled WGS sequence"/>
</dbReference>
<protein>
    <submittedName>
        <fullName evidence="2">Uncharacterized protein</fullName>
    </submittedName>
</protein>
<gene>
    <name evidence="2" type="ORF">O1R50_19355</name>
</gene>
<feature type="region of interest" description="Disordered" evidence="1">
    <location>
        <begin position="225"/>
        <end position="245"/>
    </location>
</feature>
<proteinExistence type="predicted"/>
<evidence type="ECO:0000313" key="3">
    <source>
        <dbReference type="Proteomes" id="UP001146067"/>
    </source>
</evidence>
<dbReference type="AlphaFoldDB" id="A0A9X3PBQ0"/>
<dbReference type="RefSeq" id="WP_270111827.1">
    <property type="nucleotide sequence ID" value="NZ_JAPZVP010000016.1"/>
</dbReference>
<sequence>MAAKIESDRAAVEAVAGPINSSKGQAEHTASALGGLGVEVASERMRGVVDKIEEAESMRAALQGALVKAHFIVLSAIHGKMGPSAPGSGGVVPLTRVDPQTGAPKAGLDAIPPHLRQEPTPNGADLLEPVRRKKGATIFNEAVGKGDQIEDATKTFDKNFDLAWEAFYDEPSPSKAQQNAVSETQSSYGPVVTDVPVPKVGGGGAIMAAFVTSVVMAKAVQPIVRQFDRTHSGQRKAEDHGRQEP</sequence>
<comment type="caution">
    <text evidence="2">The sequence shown here is derived from an EMBL/GenBank/DDBJ whole genome shotgun (WGS) entry which is preliminary data.</text>
</comment>
<organism evidence="2 3">
    <name type="scientific">Glycomyces luteolus</name>
    <dbReference type="NCBI Taxonomy" id="2670330"/>
    <lineage>
        <taxon>Bacteria</taxon>
        <taxon>Bacillati</taxon>
        <taxon>Actinomycetota</taxon>
        <taxon>Actinomycetes</taxon>
        <taxon>Glycomycetales</taxon>
        <taxon>Glycomycetaceae</taxon>
        <taxon>Glycomyces</taxon>
    </lineage>
</organism>
<evidence type="ECO:0000313" key="2">
    <source>
        <dbReference type="EMBL" id="MDA1361794.1"/>
    </source>
</evidence>
<reference evidence="2" key="1">
    <citation type="submission" date="2022-12" db="EMBL/GenBank/DDBJ databases">
        <title>Gycomyces niveus sp.nov.,a novel actinomycete isolated from soil in Shouguan.</title>
        <authorList>
            <person name="Yang X."/>
        </authorList>
    </citation>
    <scope>NUCLEOTIDE SEQUENCE</scope>
    <source>
        <strain evidence="2">NEAU-A15</strain>
    </source>
</reference>